<proteinExistence type="predicted"/>
<evidence type="ECO:0000256" key="3">
    <source>
        <dbReference type="ARBA" id="ARBA00023163"/>
    </source>
</evidence>
<keyword evidence="1" id="KW-0805">Transcription regulation</keyword>
<dbReference type="Gene3D" id="1.10.10.60">
    <property type="entry name" value="Homeodomain-like"/>
    <property type="match status" value="1"/>
</dbReference>
<evidence type="ECO:0000256" key="1">
    <source>
        <dbReference type="ARBA" id="ARBA00023015"/>
    </source>
</evidence>
<dbReference type="InterPro" id="IPR023772">
    <property type="entry name" value="DNA-bd_HTH_TetR-type_CS"/>
</dbReference>
<dbReference type="PROSITE" id="PS01081">
    <property type="entry name" value="HTH_TETR_1"/>
    <property type="match status" value="1"/>
</dbReference>
<dbReference type="InterPro" id="IPR009057">
    <property type="entry name" value="Homeodomain-like_sf"/>
</dbReference>
<evidence type="ECO:0000313" key="7">
    <source>
        <dbReference type="Proteomes" id="UP000537161"/>
    </source>
</evidence>
<protein>
    <submittedName>
        <fullName evidence="6">AcrR family transcriptional regulator</fullName>
    </submittedName>
</protein>
<keyword evidence="3" id="KW-0804">Transcription</keyword>
<dbReference type="RefSeq" id="WP_184095841.1">
    <property type="nucleotide sequence ID" value="NZ_JACIJH010000002.1"/>
</dbReference>
<evidence type="ECO:0000256" key="2">
    <source>
        <dbReference type="ARBA" id="ARBA00023125"/>
    </source>
</evidence>
<dbReference type="PROSITE" id="PS50977">
    <property type="entry name" value="HTH_TETR_2"/>
    <property type="match status" value="1"/>
</dbReference>
<organism evidence="6 7">
    <name type="scientific">Sphingopyxis panaciterrulae</name>
    <dbReference type="NCBI Taxonomy" id="462372"/>
    <lineage>
        <taxon>Bacteria</taxon>
        <taxon>Pseudomonadati</taxon>
        <taxon>Pseudomonadota</taxon>
        <taxon>Alphaproteobacteria</taxon>
        <taxon>Sphingomonadales</taxon>
        <taxon>Sphingomonadaceae</taxon>
        <taxon>Sphingopyxis</taxon>
    </lineage>
</organism>
<dbReference type="Gene3D" id="1.10.357.10">
    <property type="entry name" value="Tetracycline Repressor, domain 2"/>
    <property type="match status" value="1"/>
</dbReference>
<dbReference type="PANTHER" id="PTHR47506">
    <property type="entry name" value="TRANSCRIPTIONAL REGULATORY PROTEIN"/>
    <property type="match status" value="1"/>
</dbReference>
<dbReference type="InterPro" id="IPR036271">
    <property type="entry name" value="Tet_transcr_reg_TetR-rel_C_sf"/>
</dbReference>
<gene>
    <name evidence="6" type="ORF">FHR21_000947</name>
</gene>
<feature type="DNA-binding region" description="H-T-H motif" evidence="4">
    <location>
        <begin position="38"/>
        <end position="57"/>
    </location>
</feature>
<dbReference type="Proteomes" id="UP000537161">
    <property type="component" value="Unassembled WGS sequence"/>
</dbReference>
<dbReference type="SUPFAM" id="SSF46689">
    <property type="entry name" value="Homeodomain-like"/>
    <property type="match status" value="1"/>
</dbReference>
<dbReference type="Pfam" id="PF00440">
    <property type="entry name" value="TetR_N"/>
    <property type="match status" value="1"/>
</dbReference>
<dbReference type="AlphaFoldDB" id="A0A7W9EPL6"/>
<dbReference type="InterPro" id="IPR001647">
    <property type="entry name" value="HTH_TetR"/>
</dbReference>
<keyword evidence="2 4" id="KW-0238">DNA-binding</keyword>
<comment type="caution">
    <text evidence="6">The sequence shown here is derived from an EMBL/GenBank/DDBJ whole genome shotgun (WGS) entry which is preliminary data.</text>
</comment>
<accession>A0A7W9EPL6</accession>
<evidence type="ECO:0000259" key="5">
    <source>
        <dbReference type="PROSITE" id="PS50977"/>
    </source>
</evidence>
<evidence type="ECO:0000256" key="4">
    <source>
        <dbReference type="PROSITE-ProRule" id="PRU00335"/>
    </source>
</evidence>
<dbReference type="PANTHER" id="PTHR47506:SF1">
    <property type="entry name" value="HTH-TYPE TRANSCRIPTIONAL REGULATOR YJDC"/>
    <property type="match status" value="1"/>
</dbReference>
<feature type="domain" description="HTH tetR-type" evidence="5">
    <location>
        <begin position="15"/>
        <end position="75"/>
    </location>
</feature>
<dbReference type="EMBL" id="JACIJH010000002">
    <property type="protein sequence ID" value="MBB5705614.1"/>
    <property type="molecule type" value="Genomic_DNA"/>
</dbReference>
<name>A0A7W9EPL6_9SPHN</name>
<reference evidence="6 7" key="1">
    <citation type="submission" date="2020-08" db="EMBL/GenBank/DDBJ databases">
        <title>Genomic Encyclopedia of Type Strains, Phase IV (KMG-IV): sequencing the most valuable type-strain genomes for metagenomic binning, comparative biology and taxonomic classification.</title>
        <authorList>
            <person name="Goeker M."/>
        </authorList>
    </citation>
    <scope>NUCLEOTIDE SEQUENCE [LARGE SCALE GENOMIC DNA]</scope>
    <source>
        <strain evidence="6 7">DSM 27163</strain>
    </source>
</reference>
<dbReference type="SUPFAM" id="SSF48498">
    <property type="entry name" value="Tetracyclin repressor-like, C-terminal domain"/>
    <property type="match status" value="1"/>
</dbReference>
<keyword evidence="7" id="KW-1185">Reference proteome</keyword>
<dbReference type="GO" id="GO:0003677">
    <property type="term" value="F:DNA binding"/>
    <property type="evidence" value="ECO:0007669"/>
    <property type="project" value="UniProtKB-UniRule"/>
</dbReference>
<sequence>MEVETAPTTKGRPREFCVDKALVDALHIFWAKGYDGASMTDLTEAMGITKPSLYAAFGNKEALFHKALDLYEAEKLEYTRAALDQPTARKVAEYYLRGALDTHCGATDPKGCMGLLGTLACSPEADSIKADVVRRRASSHRALVERFERAKAEGDLPAQIDPEGLTSHMLAILQGITVQASAGASRAELERLVDTSLALWPGK</sequence>
<evidence type="ECO:0000313" key="6">
    <source>
        <dbReference type="EMBL" id="MBB5705614.1"/>
    </source>
</evidence>